<protein>
    <submittedName>
        <fullName evidence="2">Uncharacterized protein</fullName>
    </submittedName>
</protein>
<feature type="region of interest" description="Disordered" evidence="1">
    <location>
        <begin position="41"/>
        <end position="82"/>
    </location>
</feature>
<gene>
    <name evidence="2" type="ORF">DY000_02022979</name>
</gene>
<organism evidence="2 3">
    <name type="scientific">Brassica cretica</name>
    <name type="common">Mustard</name>
    <dbReference type="NCBI Taxonomy" id="69181"/>
    <lineage>
        <taxon>Eukaryota</taxon>
        <taxon>Viridiplantae</taxon>
        <taxon>Streptophyta</taxon>
        <taxon>Embryophyta</taxon>
        <taxon>Tracheophyta</taxon>
        <taxon>Spermatophyta</taxon>
        <taxon>Magnoliopsida</taxon>
        <taxon>eudicotyledons</taxon>
        <taxon>Gunneridae</taxon>
        <taxon>Pentapetalae</taxon>
        <taxon>rosids</taxon>
        <taxon>malvids</taxon>
        <taxon>Brassicales</taxon>
        <taxon>Brassicaceae</taxon>
        <taxon>Brassiceae</taxon>
        <taxon>Brassica</taxon>
    </lineage>
</organism>
<proteinExistence type="predicted"/>
<reference evidence="2 3" key="1">
    <citation type="journal article" date="2020" name="BMC Genomics">
        <title>Intraspecific diversification of the crop wild relative Brassica cretica Lam. using demographic model selection.</title>
        <authorList>
            <person name="Kioukis A."/>
            <person name="Michalopoulou V.A."/>
            <person name="Briers L."/>
            <person name="Pirintsos S."/>
            <person name="Studholme D.J."/>
            <person name="Pavlidis P."/>
            <person name="Sarris P.F."/>
        </authorList>
    </citation>
    <scope>NUCLEOTIDE SEQUENCE [LARGE SCALE GENOMIC DNA]</scope>
    <source>
        <strain evidence="3">cv. PFS-1207/04</strain>
    </source>
</reference>
<feature type="compositionally biased region" description="Low complexity" evidence="1">
    <location>
        <begin position="62"/>
        <end position="72"/>
    </location>
</feature>
<name>A0ABQ7EAQ0_BRACR</name>
<sequence length="82" mass="9010">MTQASSPNELGRDTGQLARRARPCCLSACRRARSWHESARRASAANSLWTIPNPVTSHNHASSSEVSVTQSSGPWIRHQRSV</sequence>
<evidence type="ECO:0000256" key="1">
    <source>
        <dbReference type="SAM" id="MobiDB-lite"/>
    </source>
</evidence>
<keyword evidence="3" id="KW-1185">Reference proteome</keyword>
<evidence type="ECO:0000313" key="3">
    <source>
        <dbReference type="Proteomes" id="UP000266723"/>
    </source>
</evidence>
<feature type="compositionally biased region" description="Polar residues" evidence="1">
    <location>
        <begin position="44"/>
        <end position="61"/>
    </location>
</feature>
<dbReference type="EMBL" id="QGKV02000299">
    <property type="protein sequence ID" value="KAF3593941.1"/>
    <property type="molecule type" value="Genomic_DNA"/>
</dbReference>
<accession>A0ABQ7EAQ0</accession>
<evidence type="ECO:0000313" key="2">
    <source>
        <dbReference type="EMBL" id="KAF3593941.1"/>
    </source>
</evidence>
<dbReference type="Proteomes" id="UP000266723">
    <property type="component" value="Unassembled WGS sequence"/>
</dbReference>
<comment type="caution">
    <text evidence="2">The sequence shown here is derived from an EMBL/GenBank/DDBJ whole genome shotgun (WGS) entry which is preliminary data.</text>
</comment>